<protein>
    <submittedName>
        <fullName evidence="5">Assembly factor 1 for F1 component of mitochondrial ATP synthase</fullName>
    </submittedName>
</protein>
<keyword evidence="3" id="KW-0809">Transit peptide</keyword>
<reference evidence="5" key="1">
    <citation type="submission" date="2017-08" db="EMBL/GenBank/DDBJ databases">
        <authorList>
            <person name="Polle J.E."/>
            <person name="Barry K."/>
            <person name="Cushman J."/>
            <person name="Schmutz J."/>
            <person name="Tran D."/>
            <person name="Hathwaick L.T."/>
            <person name="Yim W.C."/>
            <person name="Jenkins J."/>
            <person name="Mckie-Krisberg Z.M."/>
            <person name="Prochnik S."/>
            <person name="Lindquist E."/>
            <person name="Dockter R.B."/>
            <person name="Adam C."/>
            <person name="Molina H."/>
            <person name="Bunkerborg J."/>
            <person name="Jin E."/>
            <person name="Buchheim M."/>
            <person name="Magnuson J."/>
        </authorList>
    </citation>
    <scope>NUCLEOTIDE SEQUENCE</scope>
    <source>
        <strain evidence="5">CCAP 19/18</strain>
    </source>
</reference>
<evidence type="ECO:0000256" key="1">
    <source>
        <dbReference type="ARBA" id="ARBA00004173"/>
    </source>
</evidence>
<keyword evidence="6" id="KW-1185">Reference proteome</keyword>
<dbReference type="PANTHER" id="PTHR13126">
    <property type="entry name" value="CHAPERONE ATP11"/>
    <property type="match status" value="1"/>
</dbReference>
<name>A0ABQ7G198_DUNSA</name>
<dbReference type="Proteomes" id="UP000815325">
    <property type="component" value="Unassembled WGS sequence"/>
</dbReference>
<comment type="subcellular location">
    <subcellularLocation>
        <location evidence="1">Mitochondrion</location>
    </subcellularLocation>
</comment>
<accession>A0ABQ7G198</accession>
<keyword evidence="4" id="KW-0496">Mitochondrion</keyword>
<sequence>MQPLWKSLRSSIRGSWTKLQAQHARSFSVPGISQTSPSHLHQVVKLEELENKTTEEISAIWLQYHADVADNRVASVMSAEEWTLLQERGKKSPMFVLPVAKPGGGFLTMVTQMQLPFTLVTLLEEYKRNGPGAAACMVVTHYPELSQSKKVVLTRGDLLDPKQVPAEEARAVLELLRAYYTDHEDYKAVFDFNHNPMRFDFNALLSKSGLKPLA</sequence>
<evidence type="ECO:0000256" key="4">
    <source>
        <dbReference type="ARBA" id="ARBA00023128"/>
    </source>
</evidence>
<organism evidence="5 6">
    <name type="scientific">Dunaliella salina</name>
    <name type="common">Green alga</name>
    <name type="synonym">Protococcus salinus</name>
    <dbReference type="NCBI Taxonomy" id="3046"/>
    <lineage>
        <taxon>Eukaryota</taxon>
        <taxon>Viridiplantae</taxon>
        <taxon>Chlorophyta</taxon>
        <taxon>core chlorophytes</taxon>
        <taxon>Chlorophyceae</taxon>
        <taxon>CS clade</taxon>
        <taxon>Chlamydomonadales</taxon>
        <taxon>Dunaliellaceae</taxon>
        <taxon>Dunaliella</taxon>
    </lineage>
</organism>
<proteinExistence type="inferred from homology"/>
<evidence type="ECO:0000256" key="2">
    <source>
        <dbReference type="ARBA" id="ARBA00009116"/>
    </source>
</evidence>
<evidence type="ECO:0000313" key="6">
    <source>
        <dbReference type="Proteomes" id="UP000815325"/>
    </source>
</evidence>
<gene>
    <name evidence="5" type="ORF">DUNSADRAFT_17692</name>
</gene>
<evidence type="ECO:0000256" key="3">
    <source>
        <dbReference type="ARBA" id="ARBA00022946"/>
    </source>
</evidence>
<dbReference type="InterPro" id="IPR010591">
    <property type="entry name" value="ATP11"/>
</dbReference>
<evidence type="ECO:0000313" key="5">
    <source>
        <dbReference type="EMBL" id="KAF5828377.1"/>
    </source>
</evidence>
<dbReference type="Pfam" id="PF06644">
    <property type="entry name" value="ATP11"/>
    <property type="match status" value="1"/>
</dbReference>
<comment type="similarity">
    <text evidence="2">Belongs to the ATP11 family.</text>
</comment>
<dbReference type="PANTHER" id="PTHR13126:SF0">
    <property type="entry name" value="ATP SYNTHASE MITOCHONDRIAL F1 COMPLEX ASSEMBLY FACTOR 1"/>
    <property type="match status" value="1"/>
</dbReference>
<comment type="caution">
    <text evidence="5">The sequence shown here is derived from an EMBL/GenBank/DDBJ whole genome shotgun (WGS) entry which is preliminary data.</text>
</comment>
<dbReference type="EMBL" id="MU070312">
    <property type="protein sequence ID" value="KAF5828377.1"/>
    <property type="molecule type" value="Genomic_DNA"/>
</dbReference>